<sequence>MPRPRLTMTAAAAVAVVAAVSCGAGSATQSVTKAGAATQTVANAGAAKPKPRPNIVFVLTDDLAPNLLRYMPNVQRMQKSGTTFSNYFVTDSLCCPSRATMLTGRYPHNTGVFTNQGSDGGYATFNRKGNQHRTFATSLKAAGYNTAMLGKYMNGYQPTNPVPPGWSEWYVAGNGYPNYNYKLNENGRLVSYGNKPSDYLTDVLSRKSIDFAQRSVAAKKPFMLELSVFTPHGPATPAPRDKGKFPKAKVPRTPAFNEADMSDKPAWIKGRPKLTQAQIKKLDATFRKRARSVLAIDKAIGDMQAALKASGADRNTYFVFTSDNGYHMGEHRLMQGKQTAYDTDIKVPLIVTGPGVRAGRTVSTLTQNTDLCPTFTDLGRARPPAQVDGISLVPYLTGKRPPKPRDGVLIEHRGPNTVASDPDFQAAPAGNPPTYNALRTTRELYVEYANGQREYYDIRRDPHQLNNTFGRLSPGQLKKLRSMLRELTTCKGRECQK</sequence>
<evidence type="ECO:0000256" key="4">
    <source>
        <dbReference type="ARBA" id="ARBA00023180"/>
    </source>
</evidence>
<dbReference type="Proteomes" id="UP001501509">
    <property type="component" value="Unassembled WGS sequence"/>
</dbReference>
<proteinExistence type="inferred from homology"/>
<dbReference type="InterPro" id="IPR000917">
    <property type="entry name" value="Sulfatase_N"/>
</dbReference>
<dbReference type="PROSITE" id="PS00523">
    <property type="entry name" value="SULFATASE_1"/>
    <property type="match status" value="1"/>
</dbReference>
<dbReference type="InterPro" id="IPR024607">
    <property type="entry name" value="Sulfatase_CS"/>
</dbReference>
<dbReference type="EMBL" id="BAAATD010000026">
    <property type="protein sequence ID" value="GAA2638624.1"/>
    <property type="molecule type" value="Genomic_DNA"/>
</dbReference>
<dbReference type="SUPFAM" id="SSF53649">
    <property type="entry name" value="Alkaline phosphatase-like"/>
    <property type="match status" value="1"/>
</dbReference>
<keyword evidence="8" id="KW-1185">Reference proteome</keyword>
<dbReference type="Gene3D" id="3.40.720.10">
    <property type="entry name" value="Alkaline Phosphatase, subunit A"/>
    <property type="match status" value="1"/>
</dbReference>
<keyword evidence="4" id="KW-0325">Glycoprotein</keyword>
<evidence type="ECO:0000256" key="1">
    <source>
        <dbReference type="ARBA" id="ARBA00008779"/>
    </source>
</evidence>
<accession>A0ABP6D8Q7</accession>
<name>A0ABP6D8Q7_9ACTN</name>
<feature type="domain" description="Sulfatase N-terminal" evidence="6">
    <location>
        <begin position="53"/>
        <end position="378"/>
    </location>
</feature>
<comment type="similarity">
    <text evidence="1">Belongs to the sulfatase family.</text>
</comment>
<evidence type="ECO:0000256" key="2">
    <source>
        <dbReference type="ARBA" id="ARBA00022729"/>
    </source>
</evidence>
<keyword evidence="3" id="KW-0378">Hydrolase</keyword>
<keyword evidence="2 5" id="KW-0732">Signal</keyword>
<feature type="signal peptide" evidence="5">
    <location>
        <begin position="1"/>
        <end position="26"/>
    </location>
</feature>
<dbReference type="CDD" id="cd16147">
    <property type="entry name" value="G6S"/>
    <property type="match status" value="1"/>
</dbReference>
<dbReference type="PANTHER" id="PTHR43108">
    <property type="entry name" value="N-ACETYLGLUCOSAMINE-6-SULFATASE FAMILY MEMBER"/>
    <property type="match status" value="1"/>
</dbReference>
<gene>
    <name evidence="7" type="ORF">GCM10010411_93250</name>
</gene>
<feature type="chain" id="PRO_5045668084" description="Sulfatase N-terminal domain-containing protein" evidence="5">
    <location>
        <begin position="27"/>
        <end position="497"/>
    </location>
</feature>
<dbReference type="PANTHER" id="PTHR43108:SF8">
    <property type="entry name" value="SD21168P"/>
    <property type="match status" value="1"/>
</dbReference>
<dbReference type="InterPro" id="IPR012251">
    <property type="entry name" value="GlcNAc_6-SO4ase"/>
</dbReference>
<dbReference type="PIRSF" id="PIRSF036666">
    <property type="entry name" value="G6S"/>
    <property type="match status" value="1"/>
</dbReference>
<evidence type="ECO:0000256" key="5">
    <source>
        <dbReference type="SAM" id="SignalP"/>
    </source>
</evidence>
<dbReference type="Pfam" id="PF00884">
    <property type="entry name" value="Sulfatase"/>
    <property type="match status" value="1"/>
</dbReference>
<dbReference type="PROSITE" id="PS51257">
    <property type="entry name" value="PROKAR_LIPOPROTEIN"/>
    <property type="match status" value="1"/>
</dbReference>
<comment type="caution">
    <text evidence="7">The sequence shown here is derived from an EMBL/GenBank/DDBJ whole genome shotgun (WGS) entry which is preliminary data.</text>
</comment>
<evidence type="ECO:0000259" key="6">
    <source>
        <dbReference type="Pfam" id="PF00884"/>
    </source>
</evidence>
<evidence type="ECO:0000313" key="8">
    <source>
        <dbReference type="Proteomes" id="UP001501509"/>
    </source>
</evidence>
<protein>
    <recommendedName>
        <fullName evidence="6">Sulfatase N-terminal domain-containing protein</fullName>
    </recommendedName>
</protein>
<dbReference type="InterPro" id="IPR017850">
    <property type="entry name" value="Alkaline_phosphatase_core_sf"/>
</dbReference>
<reference evidence="8" key="1">
    <citation type="journal article" date="2019" name="Int. J. Syst. Evol. Microbiol.">
        <title>The Global Catalogue of Microorganisms (GCM) 10K type strain sequencing project: providing services to taxonomists for standard genome sequencing and annotation.</title>
        <authorList>
            <consortium name="The Broad Institute Genomics Platform"/>
            <consortium name="The Broad Institute Genome Sequencing Center for Infectious Disease"/>
            <person name="Wu L."/>
            <person name="Ma J."/>
        </authorList>
    </citation>
    <scope>NUCLEOTIDE SEQUENCE [LARGE SCALE GENOMIC DNA]</scope>
    <source>
        <strain evidence="8">JCM 6833</strain>
    </source>
</reference>
<organism evidence="7 8">
    <name type="scientific">Actinomadura fulvescens</name>
    <dbReference type="NCBI Taxonomy" id="46160"/>
    <lineage>
        <taxon>Bacteria</taxon>
        <taxon>Bacillati</taxon>
        <taxon>Actinomycetota</taxon>
        <taxon>Actinomycetes</taxon>
        <taxon>Streptosporangiales</taxon>
        <taxon>Thermomonosporaceae</taxon>
        <taxon>Actinomadura</taxon>
    </lineage>
</organism>
<evidence type="ECO:0000313" key="7">
    <source>
        <dbReference type="EMBL" id="GAA2638624.1"/>
    </source>
</evidence>
<evidence type="ECO:0000256" key="3">
    <source>
        <dbReference type="ARBA" id="ARBA00022801"/>
    </source>
</evidence>